<comment type="similarity">
    <text evidence="1 4">Belongs to the triosephosphate isomerase family.</text>
</comment>
<dbReference type="OrthoDB" id="6715177at2759"/>
<dbReference type="CDD" id="cd00311">
    <property type="entry name" value="TIM"/>
    <property type="match status" value="1"/>
</dbReference>
<dbReference type="EC" id="5.3.1.1" evidence="4"/>
<keyword evidence="6" id="KW-1185">Reference proteome</keyword>
<evidence type="ECO:0000256" key="3">
    <source>
        <dbReference type="ARBA" id="ARBA00023235"/>
    </source>
</evidence>
<dbReference type="STRING" id="2020962.A0A2N1JB92"/>
<dbReference type="Pfam" id="PF00121">
    <property type="entry name" value="TIM"/>
    <property type="match status" value="1"/>
</dbReference>
<dbReference type="Proteomes" id="UP000232875">
    <property type="component" value="Unassembled WGS sequence"/>
</dbReference>
<dbReference type="GO" id="GO:0019563">
    <property type="term" value="P:glycerol catabolic process"/>
    <property type="evidence" value="ECO:0007669"/>
    <property type="project" value="TreeGrafter"/>
</dbReference>
<dbReference type="InterPro" id="IPR013785">
    <property type="entry name" value="Aldolase_TIM"/>
</dbReference>
<keyword evidence="4" id="KW-0312">Gluconeogenesis</keyword>
<comment type="subunit">
    <text evidence="2">Homodimer.</text>
</comment>
<dbReference type="GO" id="GO:0006096">
    <property type="term" value="P:glycolytic process"/>
    <property type="evidence" value="ECO:0007669"/>
    <property type="project" value="UniProtKB-UniPathway"/>
</dbReference>
<evidence type="ECO:0000256" key="2">
    <source>
        <dbReference type="ARBA" id="ARBA00011738"/>
    </source>
</evidence>
<keyword evidence="4" id="KW-0324">Glycolysis</keyword>
<dbReference type="GO" id="GO:0005829">
    <property type="term" value="C:cytosol"/>
    <property type="evidence" value="ECO:0007669"/>
    <property type="project" value="TreeGrafter"/>
</dbReference>
<accession>A0A2N1JB92</accession>
<dbReference type="GO" id="GO:0046166">
    <property type="term" value="P:glyceraldehyde-3-phosphate biosynthetic process"/>
    <property type="evidence" value="ECO:0007669"/>
    <property type="project" value="TreeGrafter"/>
</dbReference>
<comment type="catalytic activity">
    <reaction evidence="4">
        <text>D-glyceraldehyde 3-phosphate = dihydroxyacetone phosphate</text>
        <dbReference type="Rhea" id="RHEA:18585"/>
        <dbReference type="ChEBI" id="CHEBI:57642"/>
        <dbReference type="ChEBI" id="CHEBI:59776"/>
        <dbReference type="EC" id="5.3.1.1"/>
    </reaction>
</comment>
<dbReference type="UniPathway" id="UPA00138"/>
<gene>
    <name evidence="5" type="ORF">MVES_001973</name>
</gene>
<dbReference type="InterPro" id="IPR000652">
    <property type="entry name" value="Triosephosphate_isomerase"/>
</dbReference>
<evidence type="ECO:0000313" key="5">
    <source>
        <dbReference type="EMBL" id="PKI83782.1"/>
    </source>
</evidence>
<proteinExistence type="inferred from homology"/>
<keyword evidence="3 4" id="KW-0413">Isomerase</keyword>
<dbReference type="Gene3D" id="3.20.20.70">
    <property type="entry name" value="Aldolase class I"/>
    <property type="match status" value="1"/>
</dbReference>
<dbReference type="EMBL" id="KZ454990">
    <property type="protein sequence ID" value="PKI83782.1"/>
    <property type="molecule type" value="Genomic_DNA"/>
</dbReference>
<dbReference type="PROSITE" id="PS51440">
    <property type="entry name" value="TIM_2"/>
    <property type="match status" value="1"/>
</dbReference>
<dbReference type="PANTHER" id="PTHR21139">
    <property type="entry name" value="TRIOSEPHOSPHATE ISOMERASE"/>
    <property type="match status" value="1"/>
</dbReference>
<comment type="pathway">
    <text evidence="4">Carbohydrate degradation; glycolysis; D-glyceraldehyde 3-phosphate from glycerone phosphate: step 1/1.</text>
</comment>
<dbReference type="UniPathway" id="UPA00109">
    <property type="reaction ID" value="UER00189"/>
</dbReference>
<reference evidence="5 6" key="1">
    <citation type="submission" date="2017-10" db="EMBL/GenBank/DDBJ databases">
        <title>A novel species of cold-tolerant Malassezia isolated from bats.</title>
        <authorList>
            <person name="Lorch J.M."/>
            <person name="Palmer J.M."/>
            <person name="Vanderwolf K.J."/>
            <person name="Schmidt K.Z."/>
            <person name="Verant M.L."/>
            <person name="Weller T.J."/>
            <person name="Blehert D.S."/>
        </authorList>
    </citation>
    <scope>NUCLEOTIDE SEQUENCE [LARGE SCALE GENOMIC DNA]</scope>
    <source>
        <strain evidence="5 6">NWHC:44797-103</strain>
    </source>
</reference>
<dbReference type="SUPFAM" id="SSF51351">
    <property type="entry name" value="Triosephosphate isomerase (TIM)"/>
    <property type="match status" value="1"/>
</dbReference>
<dbReference type="InterPro" id="IPR035990">
    <property type="entry name" value="TIM_sf"/>
</dbReference>
<dbReference type="GO" id="GO:0004807">
    <property type="term" value="F:triose-phosphate isomerase activity"/>
    <property type="evidence" value="ECO:0007669"/>
    <property type="project" value="UniProtKB-EC"/>
</dbReference>
<dbReference type="GO" id="GO:0006094">
    <property type="term" value="P:gluconeogenesis"/>
    <property type="evidence" value="ECO:0007669"/>
    <property type="project" value="UniProtKB-UniPathway"/>
</dbReference>
<sequence length="274" mass="30000">MPSISSAPVRRRIVGTSLKMYFDYCKTLEYVQDVVSLAAEYSEWPLLDADGEQSLDMFVIPDFVSIVPIQSILHASTTRFWVGAQDTFDVDTGPYTGEVSPVTLSQAGCALVEIGHAERRRQFGETDEWVAQKAGAIVRNNMIPLVCVGELTKDDVRAAVSECWQQLCGVFDAVPDSADVIVAYEPVWAIGMKKPAGAEHIVTVAQALRQRCLAERPQRSDASLRIVYGGSAKPGLYEHIYHAVDGLFLGRFAHDPAMFLKAAQEVYAAGRGSV</sequence>
<comment type="pathway">
    <text evidence="4">Carbohydrate biosynthesis; gluconeogenesis.</text>
</comment>
<dbReference type="PANTHER" id="PTHR21139:SF2">
    <property type="entry name" value="TRIOSEPHOSPHATE ISOMERASE"/>
    <property type="match status" value="1"/>
</dbReference>
<evidence type="ECO:0000256" key="4">
    <source>
        <dbReference type="RuleBase" id="RU363013"/>
    </source>
</evidence>
<protein>
    <recommendedName>
        <fullName evidence="4">Triosephosphate isomerase</fullName>
        <ecNumber evidence="4">5.3.1.1</ecNumber>
    </recommendedName>
</protein>
<organism evidence="5 6">
    <name type="scientific">Malassezia vespertilionis</name>
    <dbReference type="NCBI Taxonomy" id="2020962"/>
    <lineage>
        <taxon>Eukaryota</taxon>
        <taxon>Fungi</taxon>
        <taxon>Dikarya</taxon>
        <taxon>Basidiomycota</taxon>
        <taxon>Ustilaginomycotina</taxon>
        <taxon>Malasseziomycetes</taxon>
        <taxon>Malasseziales</taxon>
        <taxon>Malasseziaceae</taxon>
        <taxon>Malassezia</taxon>
    </lineage>
</organism>
<name>A0A2N1JB92_9BASI</name>
<evidence type="ECO:0000256" key="1">
    <source>
        <dbReference type="ARBA" id="ARBA00007422"/>
    </source>
</evidence>
<evidence type="ECO:0000313" key="6">
    <source>
        <dbReference type="Proteomes" id="UP000232875"/>
    </source>
</evidence>
<dbReference type="AlphaFoldDB" id="A0A2N1JB92"/>